<dbReference type="EMBL" id="CAACVG010010410">
    <property type="protein sequence ID" value="VEN55748.1"/>
    <property type="molecule type" value="Genomic_DNA"/>
</dbReference>
<feature type="region of interest" description="Disordered" evidence="1">
    <location>
        <begin position="145"/>
        <end position="212"/>
    </location>
</feature>
<feature type="compositionally biased region" description="Basic residues" evidence="1">
    <location>
        <begin position="194"/>
        <end position="203"/>
    </location>
</feature>
<feature type="compositionally biased region" description="Basic and acidic residues" evidence="1">
    <location>
        <begin position="161"/>
        <end position="171"/>
    </location>
</feature>
<evidence type="ECO:0000256" key="1">
    <source>
        <dbReference type="SAM" id="MobiDB-lite"/>
    </source>
</evidence>
<evidence type="ECO:0000313" key="2">
    <source>
        <dbReference type="EMBL" id="VEN55748.1"/>
    </source>
</evidence>
<keyword evidence="3" id="KW-1185">Reference proteome</keyword>
<accession>A0A653D6I7</accession>
<reference evidence="2 3" key="1">
    <citation type="submission" date="2019-01" db="EMBL/GenBank/DDBJ databases">
        <authorList>
            <person name="Sayadi A."/>
        </authorList>
    </citation>
    <scope>NUCLEOTIDE SEQUENCE [LARGE SCALE GENOMIC DNA]</scope>
</reference>
<name>A0A653D6I7_CALMS</name>
<dbReference type="OrthoDB" id="6782630at2759"/>
<dbReference type="AlphaFoldDB" id="A0A653D6I7"/>
<dbReference type="Proteomes" id="UP000410492">
    <property type="component" value="Unassembled WGS sequence"/>
</dbReference>
<gene>
    <name evidence="2" type="ORF">CALMAC_LOCUS14841</name>
</gene>
<sequence length="290" mass="32784">MSNRSKKILAAALNMNCSEGDQAIEEALSHSIIFSSEVSIVQNLTDNGSLNGICAAEPPPPVTLSYLKNVSILELQHNVNSASLPIHEDDSTVLIVPEKDNLSEDELFYADVPCSSASANDFAVSSGNLQTSYELLEQEINAVTEEDAEAVPNLEGITNDGTEKENEHNENEYESNQNVVVNEGENSNDEQGIQRKRKRKRKPEKNEWTRERTKCSRMYGKNYLGYTRNKSGQVLQNKERQSRHLGPSCSSKKCIKYKNRLCNTITPEERLTIFKKFWNDMSWDQKNIYI</sequence>
<organism evidence="2 3">
    <name type="scientific">Callosobruchus maculatus</name>
    <name type="common">Southern cowpea weevil</name>
    <name type="synonym">Pulse bruchid</name>
    <dbReference type="NCBI Taxonomy" id="64391"/>
    <lineage>
        <taxon>Eukaryota</taxon>
        <taxon>Metazoa</taxon>
        <taxon>Ecdysozoa</taxon>
        <taxon>Arthropoda</taxon>
        <taxon>Hexapoda</taxon>
        <taxon>Insecta</taxon>
        <taxon>Pterygota</taxon>
        <taxon>Neoptera</taxon>
        <taxon>Endopterygota</taxon>
        <taxon>Coleoptera</taxon>
        <taxon>Polyphaga</taxon>
        <taxon>Cucujiformia</taxon>
        <taxon>Chrysomeloidea</taxon>
        <taxon>Chrysomelidae</taxon>
        <taxon>Bruchinae</taxon>
        <taxon>Bruchini</taxon>
        <taxon>Callosobruchus</taxon>
    </lineage>
</organism>
<proteinExistence type="predicted"/>
<protein>
    <submittedName>
        <fullName evidence="2">Uncharacterized protein</fullName>
    </submittedName>
</protein>
<evidence type="ECO:0000313" key="3">
    <source>
        <dbReference type="Proteomes" id="UP000410492"/>
    </source>
</evidence>